<reference evidence="1" key="1">
    <citation type="submission" date="2014-09" db="EMBL/GenBank/DDBJ databases">
        <authorList>
            <person name="Magalhaes I.L.F."/>
            <person name="Oliveira U."/>
            <person name="Santos F.R."/>
            <person name="Vidigal T.H.D.A."/>
            <person name="Brescovit A.D."/>
            <person name="Santos A.J."/>
        </authorList>
    </citation>
    <scope>NUCLEOTIDE SEQUENCE</scope>
    <source>
        <tissue evidence="1">Shoot tissue taken approximately 20 cm above the soil surface</tissue>
    </source>
</reference>
<name>A0A0A9A1R4_ARUDO</name>
<evidence type="ECO:0000313" key="1">
    <source>
        <dbReference type="EMBL" id="JAD43898.1"/>
    </source>
</evidence>
<accession>A0A0A9A1R4</accession>
<reference evidence="1" key="2">
    <citation type="journal article" date="2015" name="Data Brief">
        <title>Shoot transcriptome of the giant reed, Arundo donax.</title>
        <authorList>
            <person name="Barrero R.A."/>
            <person name="Guerrero F.D."/>
            <person name="Moolhuijzen P."/>
            <person name="Goolsby J.A."/>
            <person name="Tidwell J."/>
            <person name="Bellgard S.E."/>
            <person name="Bellgard M.I."/>
        </authorList>
    </citation>
    <scope>NUCLEOTIDE SEQUENCE</scope>
    <source>
        <tissue evidence="1">Shoot tissue taken approximately 20 cm above the soil surface</tissue>
    </source>
</reference>
<protein>
    <submittedName>
        <fullName evidence="1">Uncharacterized protein</fullName>
    </submittedName>
</protein>
<organism evidence="1">
    <name type="scientific">Arundo donax</name>
    <name type="common">Giant reed</name>
    <name type="synonym">Donax arundinaceus</name>
    <dbReference type="NCBI Taxonomy" id="35708"/>
    <lineage>
        <taxon>Eukaryota</taxon>
        <taxon>Viridiplantae</taxon>
        <taxon>Streptophyta</taxon>
        <taxon>Embryophyta</taxon>
        <taxon>Tracheophyta</taxon>
        <taxon>Spermatophyta</taxon>
        <taxon>Magnoliopsida</taxon>
        <taxon>Liliopsida</taxon>
        <taxon>Poales</taxon>
        <taxon>Poaceae</taxon>
        <taxon>PACMAD clade</taxon>
        <taxon>Arundinoideae</taxon>
        <taxon>Arundineae</taxon>
        <taxon>Arundo</taxon>
    </lineage>
</organism>
<dbReference type="AlphaFoldDB" id="A0A0A9A1R4"/>
<proteinExistence type="predicted"/>
<sequence length="36" mass="4004">MVQGPIAKIECVGWHIFDCNSILKVTTILLYALLTV</sequence>
<dbReference type="EMBL" id="GBRH01253997">
    <property type="protein sequence ID" value="JAD43898.1"/>
    <property type="molecule type" value="Transcribed_RNA"/>
</dbReference>